<name>A0AAD7RAB3_9TELE</name>
<sequence length="113" mass="12981">MLSLIELKVKELKSKAKVLRQVKEELRSELDEIREAMRRELAAVVVHLNKQGVNVLAKTLKDTALGQNNHYQKKRGYARHSSPQELPTSEITATDDTYWTYLKNICSQSTQAR</sequence>
<accession>A0AAD7RAB3</accession>
<organism evidence="2 3">
    <name type="scientific">Aldrovandia affinis</name>
    <dbReference type="NCBI Taxonomy" id="143900"/>
    <lineage>
        <taxon>Eukaryota</taxon>
        <taxon>Metazoa</taxon>
        <taxon>Chordata</taxon>
        <taxon>Craniata</taxon>
        <taxon>Vertebrata</taxon>
        <taxon>Euteleostomi</taxon>
        <taxon>Actinopterygii</taxon>
        <taxon>Neopterygii</taxon>
        <taxon>Teleostei</taxon>
        <taxon>Notacanthiformes</taxon>
        <taxon>Halosauridae</taxon>
        <taxon>Aldrovandia</taxon>
    </lineage>
</organism>
<gene>
    <name evidence="2" type="ORF">AAFF_G00310430</name>
</gene>
<dbReference type="EMBL" id="JAINUG010000450">
    <property type="protein sequence ID" value="KAJ8371471.1"/>
    <property type="molecule type" value="Genomic_DNA"/>
</dbReference>
<evidence type="ECO:0000313" key="2">
    <source>
        <dbReference type="EMBL" id="KAJ8371471.1"/>
    </source>
</evidence>
<dbReference type="Proteomes" id="UP001221898">
    <property type="component" value="Unassembled WGS sequence"/>
</dbReference>
<comment type="caution">
    <text evidence="2">The sequence shown here is derived from an EMBL/GenBank/DDBJ whole genome shotgun (WGS) entry which is preliminary data.</text>
</comment>
<keyword evidence="3" id="KW-1185">Reference proteome</keyword>
<feature type="coiled-coil region" evidence="1">
    <location>
        <begin position="9"/>
        <end position="43"/>
    </location>
</feature>
<reference evidence="2" key="1">
    <citation type="journal article" date="2023" name="Science">
        <title>Genome structures resolve the early diversification of teleost fishes.</title>
        <authorList>
            <person name="Parey E."/>
            <person name="Louis A."/>
            <person name="Montfort J."/>
            <person name="Bouchez O."/>
            <person name="Roques C."/>
            <person name="Iampietro C."/>
            <person name="Lluch J."/>
            <person name="Castinel A."/>
            <person name="Donnadieu C."/>
            <person name="Desvignes T."/>
            <person name="Floi Bucao C."/>
            <person name="Jouanno E."/>
            <person name="Wen M."/>
            <person name="Mejri S."/>
            <person name="Dirks R."/>
            <person name="Jansen H."/>
            <person name="Henkel C."/>
            <person name="Chen W.J."/>
            <person name="Zahm M."/>
            <person name="Cabau C."/>
            <person name="Klopp C."/>
            <person name="Thompson A.W."/>
            <person name="Robinson-Rechavi M."/>
            <person name="Braasch I."/>
            <person name="Lecointre G."/>
            <person name="Bobe J."/>
            <person name="Postlethwait J.H."/>
            <person name="Berthelot C."/>
            <person name="Roest Crollius H."/>
            <person name="Guiguen Y."/>
        </authorList>
    </citation>
    <scope>NUCLEOTIDE SEQUENCE</scope>
    <source>
        <strain evidence="2">NC1722</strain>
    </source>
</reference>
<dbReference type="AlphaFoldDB" id="A0AAD7RAB3"/>
<evidence type="ECO:0000256" key="1">
    <source>
        <dbReference type="SAM" id="Coils"/>
    </source>
</evidence>
<keyword evidence="1" id="KW-0175">Coiled coil</keyword>
<protein>
    <submittedName>
        <fullName evidence="2">Uncharacterized protein</fullName>
    </submittedName>
</protein>
<evidence type="ECO:0000313" key="3">
    <source>
        <dbReference type="Proteomes" id="UP001221898"/>
    </source>
</evidence>
<proteinExistence type="predicted"/>